<dbReference type="Proteomes" id="UP000019804">
    <property type="component" value="Unassembled WGS sequence"/>
</dbReference>
<evidence type="ECO:0000256" key="2">
    <source>
        <dbReference type="ARBA" id="ARBA00022898"/>
    </source>
</evidence>
<dbReference type="InterPro" id="IPR015421">
    <property type="entry name" value="PyrdxlP-dep_Trfase_major"/>
</dbReference>
<dbReference type="GO" id="GO:0019346">
    <property type="term" value="P:transsulfuration"/>
    <property type="evidence" value="ECO:0007669"/>
    <property type="project" value="InterPro"/>
</dbReference>
<keyword evidence="4" id="KW-0808">Transferase</keyword>
<accession>A0A017SNB9</accession>
<evidence type="ECO:0000313" key="5">
    <source>
        <dbReference type="Proteomes" id="UP000019804"/>
    </source>
</evidence>
<dbReference type="InterPro" id="IPR015424">
    <property type="entry name" value="PyrdxlP-dep_Trfase"/>
</dbReference>
<dbReference type="Pfam" id="PF01053">
    <property type="entry name" value="Cys_Met_Meta_PP"/>
    <property type="match status" value="1"/>
</dbReference>
<dbReference type="GO" id="GO:0003962">
    <property type="term" value="F:cystathionine gamma-synthase activity"/>
    <property type="evidence" value="ECO:0007669"/>
    <property type="project" value="TreeGrafter"/>
</dbReference>
<keyword evidence="2 3" id="KW-0663">Pyridoxal phosphate</keyword>
<dbReference type="InterPro" id="IPR000277">
    <property type="entry name" value="Cys/Met-Metab_PyrdxlP-dep_enz"/>
</dbReference>
<dbReference type="OrthoDB" id="10047078at2759"/>
<proteinExistence type="inferred from homology"/>
<evidence type="ECO:0000256" key="1">
    <source>
        <dbReference type="ARBA" id="ARBA00001933"/>
    </source>
</evidence>
<dbReference type="Gene3D" id="3.40.640.10">
    <property type="entry name" value="Type I PLP-dependent aspartate aminotransferase-like (Major domain)"/>
    <property type="match status" value="1"/>
</dbReference>
<dbReference type="HOGENOM" id="CLU_011302_0_0_1"/>
<dbReference type="InterPro" id="IPR051750">
    <property type="entry name" value="Trans-sulfuration_enzymes"/>
</dbReference>
<organism evidence="4 5">
    <name type="scientific">Aspergillus ruber (strain CBS 135680)</name>
    <dbReference type="NCBI Taxonomy" id="1388766"/>
    <lineage>
        <taxon>Eukaryota</taxon>
        <taxon>Fungi</taxon>
        <taxon>Dikarya</taxon>
        <taxon>Ascomycota</taxon>
        <taxon>Pezizomycotina</taxon>
        <taxon>Eurotiomycetes</taxon>
        <taxon>Eurotiomycetidae</taxon>
        <taxon>Eurotiales</taxon>
        <taxon>Aspergillaceae</taxon>
        <taxon>Aspergillus</taxon>
        <taxon>Aspergillus subgen. Aspergillus</taxon>
    </lineage>
</organism>
<dbReference type="EMBL" id="KK088413">
    <property type="protein sequence ID" value="EYE98306.1"/>
    <property type="molecule type" value="Genomic_DNA"/>
</dbReference>
<evidence type="ECO:0000313" key="4">
    <source>
        <dbReference type="EMBL" id="EYE98306.1"/>
    </source>
</evidence>
<dbReference type="SUPFAM" id="SSF53383">
    <property type="entry name" value="PLP-dependent transferases"/>
    <property type="match status" value="1"/>
</dbReference>
<protein>
    <submittedName>
        <fullName evidence="4">PLP-dependent transferase</fullName>
    </submittedName>
</protein>
<dbReference type="RefSeq" id="XP_040641994.1">
    <property type="nucleotide sequence ID" value="XM_040786079.1"/>
</dbReference>
<dbReference type="STRING" id="1388766.A0A017SNB9"/>
<dbReference type="InterPro" id="IPR015422">
    <property type="entry name" value="PyrdxlP-dep_Trfase_small"/>
</dbReference>
<name>A0A017SNB9_ASPRC</name>
<dbReference type="GO" id="GO:0030170">
    <property type="term" value="F:pyridoxal phosphate binding"/>
    <property type="evidence" value="ECO:0007669"/>
    <property type="project" value="InterPro"/>
</dbReference>
<comment type="cofactor">
    <cofactor evidence="1 3">
        <name>pyridoxal 5'-phosphate</name>
        <dbReference type="ChEBI" id="CHEBI:597326"/>
    </cofactor>
</comment>
<comment type="similarity">
    <text evidence="3">Belongs to the trans-sulfuration enzymes family.</text>
</comment>
<sequence length="245" mass="27196">MWTRDARELDELEALLKSGQRIRTLFCEVPCNPLLESSDLLRVRALADGYGFVVACDETLGTFVNIDLLPYADFLMMSLTKFFSGASNISVVVDPQSQHYGTIHSALTSSFEDEYFPLDAVTINTIVLSMANLLSSHPSIHHVHYPTMVTSAPLYEKYHRRNGGHGFLLSMIFNHATNAVCFYDALDCKGPSVGTNFTLAIPYAQLVHFQELEFAAAYGVDRYIVQISIGLENGEVVMEQVPCGN</sequence>
<evidence type="ECO:0000256" key="3">
    <source>
        <dbReference type="RuleBase" id="RU362118"/>
    </source>
</evidence>
<gene>
    <name evidence="4" type="ORF">EURHEDRAFT_512584</name>
</gene>
<keyword evidence="5" id="KW-1185">Reference proteome</keyword>
<dbReference type="PANTHER" id="PTHR42699:SF1">
    <property type="entry name" value="CYSTATHIONINE GAMMA-SYNTHASE-RELATED"/>
    <property type="match status" value="1"/>
</dbReference>
<dbReference type="AlphaFoldDB" id="A0A017SNB9"/>
<dbReference type="Gene3D" id="3.90.1150.10">
    <property type="entry name" value="Aspartate Aminotransferase, domain 1"/>
    <property type="match status" value="1"/>
</dbReference>
<dbReference type="GeneID" id="63701203"/>
<reference evidence="5" key="1">
    <citation type="journal article" date="2014" name="Nat. Commun.">
        <title>Genomic adaptations of the halophilic Dead Sea filamentous fungus Eurotium rubrum.</title>
        <authorList>
            <person name="Kis-Papo T."/>
            <person name="Weig A.R."/>
            <person name="Riley R."/>
            <person name="Persoh D."/>
            <person name="Salamov A."/>
            <person name="Sun H."/>
            <person name="Lipzen A."/>
            <person name="Wasser S.P."/>
            <person name="Rambold G."/>
            <person name="Grigoriev I.V."/>
            <person name="Nevo E."/>
        </authorList>
    </citation>
    <scope>NUCLEOTIDE SEQUENCE [LARGE SCALE GENOMIC DNA]</scope>
    <source>
        <strain evidence="5">CBS 135680</strain>
    </source>
</reference>
<dbReference type="PANTHER" id="PTHR42699">
    <property type="match status" value="1"/>
</dbReference>